<dbReference type="Proteomes" id="UP000252100">
    <property type="component" value="Chromosome"/>
</dbReference>
<keyword evidence="4 6" id="KW-0949">S-adenosyl-L-methionine</keyword>
<keyword evidence="2 6" id="KW-0489">Methyltransferase</keyword>
<comment type="subcellular location">
    <subcellularLocation>
        <location evidence="6">Cytoplasm</location>
    </subcellularLocation>
</comment>
<dbReference type="GO" id="GO:0005737">
    <property type="term" value="C:cytoplasm"/>
    <property type="evidence" value="ECO:0007669"/>
    <property type="project" value="UniProtKB-SubCell"/>
</dbReference>
<proteinExistence type="inferred from homology"/>
<keyword evidence="6" id="KW-0963">Cytoplasm</keyword>
<dbReference type="HAMAP" id="MF_00658">
    <property type="entry name" value="23SrRNA_methyltr_H"/>
    <property type="match status" value="1"/>
</dbReference>
<evidence type="ECO:0000256" key="6">
    <source>
        <dbReference type="HAMAP-Rule" id="MF_00658"/>
    </source>
</evidence>
<evidence type="ECO:0000313" key="8">
    <source>
        <dbReference type="Proteomes" id="UP000252100"/>
    </source>
</evidence>
<dbReference type="EMBL" id="CP031092">
    <property type="protein sequence ID" value="AXF56461.1"/>
    <property type="molecule type" value="Genomic_DNA"/>
</dbReference>
<dbReference type="NCBIfam" id="TIGR00246">
    <property type="entry name" value="tRNA_RlmH_YbeA"/>
    <property type="match status" value="1"/>
</dbReference>
<evidence type="ECO:0000256" key="5">
    <source>
        <dbReference type="ARBA" id="ARBA00038303"/>
    </source>
</evidence>
<keyword evidence="3 6" id="KW-0808">Transferase</keyword>
<comment type="similarity">
    <text evidence="5 6">Belongs to the RNA methyltransferase RlmH family.</text>
</comment>
<dbReference type="PIRSF" id="PIRSF004505">
    <property type="entry name" value="MT_bac"/>
    <property type="match status" value="1"/>
</dbReference>
<evidence type="ECO:0000313" key="7">
    <source>
        <dbReference type="EMBL" id="AXF56461.1"/>
    </source>
</evidence>
<organism evidence="7 8">
    <name type="scientific">Salicibibacter kimchii</name>
    <dbReference type="NCBI Taxonomy" id="2099786"/>
    <lineage>
        <taxon>Bacteria</taxon>
        <taxon>Bacillati</taxon>
        <taxon>Bacillota</taxon>
        <taxon>Bacilli</taxon>
        <taxon>Bacillales</taxon>
        <taxon>Bacillaceae</taxon>
        <taxon>Salicibibacter</taxon>
    </lineage>
</organism>
<keyword evidence="8" id="KW-1185">Reference proteome</keyword>
<comment type="subunit">
    <text evidence="6">Homodimer.</text>
</comment>
<evidence type="ECO:0000256" key="3">
    <source>
        <dbReference type="ARBA" id="ARBA00022679"/>
    </source>
</evidence>
<dbReference type="InterPro" id="IPR029028">
    <property type="entry name" value="Alpha/beta_knot_MTases"/>
</dbReference>
<comment type="catalytic activity">
    <reaction evidence="6">
        <text>pseudouridine(1915) in 23S rRNA + S-adenosyl-L-methionine = N(3)-methylpseudouridine(1915) in 23S rRNA + S-adenosyl-L-homocysteine + H(+)</text>
        <dbReference type="Rhea" id="RHEA:42752"/>
        <dbReference type="Rhea" id="RHEA-COMP:10221"/>
        <dbReference type="Rhea" id="RHEA-COMP:10222"/>
        <dbReference type="ChEBI" id="CHEBI:15378"/>
        <dbReference type="ChEBI" id="CHEBI:57856"/>
        <dbReference type="ChEBI" id="CHEBI:59789"/>
        <dbReference type="ChEBI" id="CHEBI:65314"/>
        <dbReference type="ChEBI" id="CHEBI:74486"/>
        <dbReference type="EC" id="2.1.1.177"/>
    </reaction>
</comment>
<gene>
    <name evidence="6" type="primary">rlmH</name>
    <name evidence="7" type="ORF">DT065_10790</name>
</gene>
<dbReference type="SUPFAM" id="SSF75217">
    <property type="entry name" value="alpha/beta knot"/>
    <property type="match status" value="1"/>
</dbReference>
<dbReference type="CDD" id="cd18081">
    <property type="entry name" value="RlmH-like"/>
    <property type="match status" value="1"/>
</dbReference>
<sequence length="159" mass="18410">MNIQLLAVGKLKEKYLLAGMEEYEKRLKKDIKFSSKEVADERAPEHLSEKEAIQVMNKEGERLLQHVKPQTYVVTLDRKGKMFSSEEMAVKIDQLMIHGQSNFTFMIGGSLGLGDNVLQRADLRWSFSSLTFPHQLIRVMLLEQIYRITQIQKGTPYHK</sequence>
<protein>
    <recommendedName>
        <fullName evidence="6">Ribosomal RNA large subunit methyltransferase H</fullName>
        <ecNumber evidence="6">2.1.1.177</ecNumber>
    </recommendedName>
    <alternativeName>
        <fullName evidence="6">23S rRNA (pseudouridine1915-N3)-methyltransferase</fullName>
    </alternativeName>
    <alternativeName>
        <fullName evidence="6">23S rRNA m3Psi1915 methyltransferase</fullName>
    </alternativeName>
    <alternativeName>
        <fullName evidence="6">rRNA (pseudouridine-N3-)-methyltransferase RlmH</fullName>
    </alternativeName>
</protein>
<dbReference type="Pfam" id="PF02590">
    <property type="entry name" value="SPOUT_MTase"/>
    <property type="match status" value="1"/>
</dbReference>
<dbReference type="AlphaFoldDB" id="A0A345BZT0"/>
<keyword evidence="1 6" id="KW-0698">rRNA processing</keyword>
<dbReference type="InterPro" id="IPR029026">
    <property type="entry name" value="tRNA_m1G_MTases_N"/>
</dbReference>
<dbReference type="InterPro" id="IPR003742">
    <property type="entry name" value="RlmH-like"/>
</dbReference>
<feature type="binding site" evidence="6">
    <location>
        <begin position="127"/>
        <end position="132"/>
    </location>
    <ligand>
        <name>S-adenosyl-L-methionine</name>
        <dbReference type="ChEBI" id="CHEBI:59789"/>
    </ligand>
</feature>
<dbReference type="PANTHER" id="PTHR33603:SF1">
    <property type="entry name" value="RIBOSOMAL RNA LARGE SUBUNIT METHYLTRANSFERASE H"/>
    <property type="match status" value="1"/>
</dbReference>
<evidence type="ECO:0000256" key="1">
    <source>
        <dbReference type="ARBA" id="ARBA00022552"/>
    </source>
</evidence>
<dbReference type="OrthoDB" id="9806643at2"/>
<dbReference type="NCBIfam" id="NF000985">
    <property type="entry name" value="PRK00103.1-3"/>
    <property type="match status" value="1"/>
</dbReference>
<dbReference type="EC" id="2.1.1.177" evidence="6"/>
<dbReference type="KEGG" id="rue:DT065_10790"/>
<comment type="function">
    <text evidence="6">Specifically methylates the pseudouridine at position 1915 (m3Psi1915) in 23S rRNA.</text>
</comment>
<evidence type="ECO:0000256" key="2">
    <source>
        <dbReference type="ARBA" id="ARBA00022603"/>
    </source>
</evidence>
<name>A0A345BZT0_9BACI</name>
<dbReference type="RefSeq" id="WP_114373265.1">
    <property type="nucleotide sequence ID" value="NZ_CP031092.1"/>
</dbReference>
<feature type="binding site" evidence="6">
    <location>
        <position position="76"/>
    </location>
    <ligand>
        <name>S-adenosyl-L-methionine</name>
        <dbReference type="ChEBI" id="CHEBI:59789"/>
    </ligand>
</feature>
<dbReference type="Gene3D" id="3.40.1280.10">
    <property type="match status" value="1"/>
</dbReference>
<dbReference type="PANTHER" id="PTHR33603">
    <property type="entry name" value="METHYLTRANSFERASE"/>
    <property type="match status" value="1"/>
</dbReference>
<evidence type="ECO:0000256" key="4">
    <source>
        <dbReference type="ARBA" id="ARBA00022691"/>
    </source>
</evidence>
<accession>A0A345BZT0</accession>
<feature type="binding site" evidence="6">
    <location>
        <position position="108"/>
    </location>
    <ligand>
        <name>S-adenosyl-L-methionine</name>
        <dbReference type="ChEBI" id="CHEBI:59789"/>
    </ligand>
</feature>
<reference evidence="7 8" key="1">
    <citation type="journal article" date="2018" name="J. Microbiol.">
        <title>Salicibibacter kimchii gen. nov., sp. nov., a moderately halophilic and alkalitolerant bacterium in the family Bacillaceae, isolated from kimchi.</title>
        <authorList>
            <person name="Jang J.Y."/>
            <person name="Oh Y.J."/>
            <person name="Lim S.K."/>
            <person name="Park H.K."/>
            <person name="Lee C."/>
            <person name="Kim J.Y."/>
            <person name="Lee M.A."/>
            <person name="Choi H.J."/>
        </authorList>
    </citation>
    <scope>NUCLEOTIDE SEQUENCE [LARGE SCALE GENOMIC DNA]</scope>
    <source>
        <strain evidence="7 8">NKC1-1</strain>
    </source>
</reference>
<dbReference type="GO" id="GO:0070038">
    <property type="term" value="F:rRNA (pseudouridine-N3-)-methyltransferase activity"/>
    <property type="evidence" value="ECO:0007669"/>
    <property type="project" value="UniProtKB-UniRule"/>
</dbReference>